<dbReference type="RefSeq" id="WP_097651975.1">
    <property type="nucleotide sequence ID" value="NZ_LYXE01000075.1"/>
</dbReference>
<dbReference type="PRINTS" id="PR00445">
    <property type="entry name" value="HUPFHYPC"/>
</dbReference>
<evidence type="ECO:0000256" key="1">
    <source>
        <dbReference type="ARBA" id="ARBA00006018"/>
    </source>
</evidence>
<comment type="caution">
    <text evidence="2">The sequence shown here is derived from an EMBL/GenBank/DDBJ whole genome shotgun (WGS) entry which is preliminary data.</text>
</comment>
<dbReference type="FunFam" id="2.30.30.140:FF:000022">
    <property type="entry name" value="Hydrogenase assembly chaperone HybG"/>
    <property type="match status" value="1"/>
</dbReference>
<dbReference type="PANTHER" id="PTHR35177:SF2">
    <property type="entry name" value="HYDROGENASE MATURATION FACTOR HYBG"/>
    <property type="match status" value="1"/>
</dbReference>
<dbReference type="PANTHER" id="PTHR35177">
    <property type="entry name" value="HYDROGENASE MATURATION FACTOR HYBG"/>
    <property type="match status" value="1"/>
</dbReference>
<evidence type="ECO:0000313" key="3">
    <source>
        <dbReference type="Proteomes" id="UP000220922"/>
    </source>
</evidence>
<dbReference type="GO" id="GO:0005506">
    <property type="term" value="F:iron ion binding"/>
    <property type="evidence" value="ECO:0007669"/>
    <property type="project" value="TreeGrafter"/>
</dbReference>
<proteinExistence type="inferred from homology"/>
<dbReference type="InterPro" id="IPR019812">
    <property type="entry name" value="Hydgase_assmbl_chp_CS"/>
</dbReference>
<dbReference type="EMBL" id="LYXE01000075">
    <property type="protein sequence ID" value="PDV99333.1"/>
    <property type="molecule type" value="Genomic_DNA"/>
</dbReference>
<dbReference type="PROSITE" id="PS01097">
    <property type="entry name" value="HUPF_HYPC"/>
    <property type="match status" value="1"/>
</dbReference>
<name>A0A2H3KVG7_9CHLR</name>
<protein>
    <submittedName>
        <fullName evidence="2">Hydrogenase assembly protein HypC</fullName>
    </submittedName>
</protein>
<organism evidence="2 3">
    <name type="scientific">Candidatus Chloroploca asiatica</name>
    <dbReference type="NCBI Taxonomy" id="1506545"/>
    <lineage>
        <taxon>Bacteria</taxon>
        <taxon>Bacillati</taxon>
        <taxon>Chloroflexota</taxon>
        <taxon>Chloroflexia</taxon>
        <taxon>Chloroflexales</taxon>
        <taxon>Chloroflexineae</taxon>
        <taxon>Oscillochloridaceae</taxon>
        <taxon>Candidatus Chloroploca</taxon>
    </lineage>
</organism>
<dbReference type="AlphaFoldDB" id="A0A2H3KVG7"/>
<sequence length="85" mass="9380">MCLGVPGKVIAVEPERDGILMGRVNFGGIVKSVCLAYTPEVQVGQYVIVHVGFALSIVDEEEAARVFEYLREMNELDELALKQPE</sequence>
<gene>
    <name evidence="2" type="ORF">A9Q02_12590</name>
</gene>
<dbReference type="NCBIfam" id="TIGR00074">
    <property type="entry name" value="hypC_hupF"/>
    <property type="match status" value="1"/>
</dbReference>
<keyword evidence="3" id="KW-1185">Reference proteome</keyword>
<comment type="similarity">
    <text evidence="1">Belongs to the HupF/HypC family.</text>
</comment>
<reference evidence="2 3" key="1">
    <citation type="submission" date="2016-05" db="EMBL/GenBank/DDBJ databases">
        <authorList>
            <person name="Lavstsen T."/>
            <person name="Jespersen J.S."/>
        </authorList>
    </citation>
    <scope>NUCLEOTIDE SEQUENCE [LARGE SCALE GENOMIC DNA]</scope>
    <source>
        <strain evidence="2 3">B7-9</strain>
    </source>
</reference>
<dbReference type="SUPFAM" id="SSF159127">
    <property type="entry name" value="HupF/HypC-like"/>
    <property type="match status" value="1"/>
</dbReference>
<dbReference type="InterPro" id="IPR001109">
    <property type="entry name" value="Hydrogenase_HupF/HypC"/>
</dbReference>
<dbReference type="GO" id="GO:1902670">
    <property type="term" value="F:carbon dioxide binding"/>
    <property type="evidence" value="ECO:0007669"/>
    <property type="project" value="TreeGrafter"/>
</dbReference>
<accession>A0A2H3KVG7</accession>
<dbReference type="OrthoDB" id="9806017at2"/>
<evidence type="ECO:0000313" key="2">
    <source>
        <dbReference type="EMBL" id="PDV99333.1"/>
    </source>
</evidence>
<dbReference type="Gene3D" id="2.30.30.140">
    <property type="match status" value="1"/>
</dbReference>
<dbReference type="GO" id="GO:0051604">
    <property type="term" value="P:protein maturation"/>
    <property type="evidence" value="ECO:0007669"/>
    <property type="project" value="TreeGrafter"/>
</dbReference>
<dbReference type="Pfam" id="PF01455">
    <property type="entry name" value="HupF_HypC"/>
    <property type="match status" value="1"/>
</dbReference>
<dbReference type="Proteomes" id="UP000220922">
    <property type="component" value="Unassembled WGS sequence"/>
</dbReference>